<dbReference type="EMBL" id="NIZW01000022">
    <property type="protein sequence ID" value="PHQ32765.1"/>
    <property type="molecule type" value="Genomic_DNA"/>
</dbReference>
<protein>
    <submittedName>
        <fullName evidence="1">Uncharacterized protein</fullName>
    </submittedName>
</protein>
<keyword evidence="2" id="KW-1185">Reference proteome</keyword>
<accession>A0A2G1W1A1</accession>
<dbReference type="RefSeq" id="WP_099263097.1">
    <property type="nucleotide sequence ID" value="NZ_NIZW01000022.1"/>
</dbReference>
<evidence type="ECO:0000313" key="2">
    <source>
        <dbReference type="Proteomes" id="UP000225740"/>
    </source>
</evidence>
<dbReference type="Proteomes" id="UP000225740">
    <property type="component" value="Unassembled WGS sequence"/>
</dbReference>
<dbReference type="GeneID" id="90610922"/>
<sequence>MPIKRTFTLRSLALLIVASAVVCVALLPTNNANRFCNSFHRELDNNHLAWLDHELQAQILNETDRLQLAPDTCCFYEAHLEPATISDLVRFRRRIRIEHGGNWAIRQPRKGDTADRTEDDVFDDLLYDRLNVLIGVTPYGFKVI</sequence>
<comment type="caution">
    <text evidence="1">The sequence shown here is derived from an EMBL/GenBank/DDBJ whole genome shotgun (WGS) entry which is preliminary data.</text>
</comment>
<organism evidence="1 2">
    <name type="scientific">Rhodopirellula bahusiensis</name>
    <dbReference type="NCBI Taxonomy" id="2014065"/>
    <lineage>
        <taxon>Bacteria</taxon>
        <taxon>Pseudomonadati</taxon>
        <taxon>Planctomycetota</taxon>
        <taxon>Planctomycetia</taxon>
        <taxon>Pirellulales</taxon>
        <taxon>Pirellulaceae</taxon>
        <taxon>Rhodopirellula</taxon>
    </lineage>
</organism>
<gene>
    <name evidence="1" type="ORF">CEE69_23530</name>
</gene>
<reference evidence="1 2" key="1">
    <citation type="submission" date="2017-06" db="EMBL/GenBank/DDBJ databases">
        <title>Description of Rhodopirellula bahusiensis sp. nov.</title>
        <authorList>
            <person name="Kizina J."/>
            <person name="Harder J."/>
        </authorList>
    </citation>
    <scope>NUCLEOTIDE SEQUENCE [LARGE SCALE GENOMIC DNA]</scope>
    <source>
        <strain evidence="1 2">SWK21</strain>
    </source>
</reference>
<dbReference type="AlphaFoldDB" id="A0A2G1W1A1"/>
<evidence type="ECO:0000313" key="1">
    <source>
        <dbReference type="EMBL" id="PHQ32765.1"/>
    </source>
</evidence>
<proteinExistence type="predicted"/>
<name>A0A2G1W1A1_9BACT</name>